<dbReference type="InterPro" id="IPR014710">
    <property type="entry name" value="RmlC-like_jellyroll"/>
</dbReference>
<gene>
    <name evidence="5" type="ORF">KTH89_09640</name>
    <name evidence="6" type="ORF">KTH89_09705</name>
</gene>
<dbReference type="PRINTS" id="PR00032">
    <property type="entry name" value="HTHARAC"/>
</dbReference>
<dbReference type="InterPro" id="IPR009057">
    <property type="entry name" value="Homeodomain-like_sf"/>
</dbReference>
<dbReference type="Gene3D" id="1.10.10.60">
    <property type="entry name" value="Homeodomain-like"/>
    <property type="match status" value="2"/>
</dbReference>
<keyword evidence="2" id="KW-0238">DNA-binding</keyword>
<keyword evidence="7" id="KW-1185">Reference proteome</keyword>
<dbReference type="SUPFAM" id="SSF46689">
    <property type="entry name" value="Homeodomain-like"/>
    <property type="match status" value="2"/>
</dbReference>
<evidence type="ECO:0000313" key="7">
    <source>
        <dbReference type="Proteomes" id="UP000712157"/>
    </source>
</evidence>
<dbReference type="PROSITE" id="PS01124">
    <property type="entry name" value="HTH_ARAC_FAMILY_2"/>
    <property type="match status" value="1"/>
</dbReference>
<evidence type="ECO:0000256" key="1">
    <source>
        <dbReference type="ARBA" id="ARBA00023015"/>
    </source>
</evidence>
<reference evidence="6" key="1">
    <citation type="submission" date="2021-06" db="EMBL/GenBank/DDBJ databases">
        <title>Description of novel taxa of the family Lachnospiraceae.</title>
        <authorList>
            <person name="Chaplin A.V."/>
            <person name="Sokolova S.R."/>
            <person name="Pikina A.P."/>
            <person name="Korzhanova M."/>
            <person name="Belova V."/>
            <person name="Korostin D."/>
            <person name="Efimov B.A."/>
        </authorList>
    </citation>
    <scope>NUCLEOTIDE SEQUENCE</scope>
    <source>
        <strain evidence="6">ASD5720</strain>
    </source>
</reference>
<proteinExistence type="predicted"/>
<organism evidence="6 7">
    <name type="scientific">Diplocloster agilis</name>
    <dbReference type="NCBI Taxonomy" id="2850323"/>
    <lineage>
        <taxon>Bacteria</taxon>
        <taxon>Bacillati</taxon>
        <taxon>Bacillota</taxon>
        <taxon>Clostridia</taxon>
        <taxon>Lachnospirales</taxon>
        <taxon>Lachnospiraceae</taxon>
        <taxon>Diplocloster</taxon>
    </lineage>
</organism>
<name>A0A949JZZ6_9FIRM</name>
<feature type="domain" description="HTH araC/xylS-type" evidence="4">
    <location>
        <begin position="177"/>
        <end position="275"/>
    </location>
</feature>
<dbReference type="PANTHER" id="PTHR43280">
    <property type="entry name" value="ARAC-FAMILY TRANSCRIPTIONAL REGULATOR"/>
    <property type="match status" value="1"/>
</dbReference>
<evidence type="ECO:0000313" key="5">
    <source>
        <dbReference type="EMBL" id="MBU9736799.1"/>
    </source>
</evidence>
<dbReference type="InterPro" id="IPR020449">
    <property type="entry name" value="Tscrpt_reg_AraC-type_HTH"/>
</dbReference>
<dbReference type="Proteomes" id="UP000712157">
    <property type="component" value="Unassembled WGS sequence"/>
</dbReference>
<dbReference type="InterPro" id="IPR037923">
    <property type="entry name" value="HTH-like"/>
</dbReference>
<dbReference type="PANTHER" id="PTHR43280:SF2">
    <property type="entry name" value="HTH-TYPE TRANSCRIPTIONAL REGULATOR EXSA"/>
    <property type="match status" value="1"/>
</dbReference>
<dbReference type="Pfam" id="PF12833">
    <property type="entry name" value="HTH_18"/>
    <property type="match status" value="1"/>
</dbReference>
<dbReference type="GO" id="GO:0043565">
    <property type="term" value="F:sequence-specific DNA binding"/>
    <property type="evidence" value="ECO:0007669"/>
    <property type="project" value="InterPro"/>
</dbReference>
<dbReference type="GO" id="GO:0003700">
    <property type="term" value="F:DNA-binding transcription factor activity"/>
    <property type="evidence" value="ECO:0007669"/>
    <property type="project" value="InterPro"/>
</dbReference>
<keyword evidence="3" id="KW-0804">Transcription</keyword>
<evidence type="ECO:0000256" key="3">
    <source>
        <dbReference type="ARBA" id="ARBA00023163"/>
    </source>
</evidence>
<dbReference type="InterPro" id="IPR003313">
    <property type="entry name" value="AraC-bd"/>
</dbReference>
<dbReference type="Pfam" id="PF02311">
    <property type="entry name" value="AraC_binding"/>
    <property type="match status" value="1"/>
</dbReference>
<accession>A0A949JZZ6</accession>
<dbReference type="EMBL" id="JAHQCW010000013">
    <property type="protein sequence ID" value="MBU9736799.1"/>
    <property type="molecule type" value="Genomic_DNA"/>
</dbReference>
<dbReference type="RefSeq" id="WP_158353266.1">
    <property type="nucleotide sequence ID" value="NZ_JAHQCW010000013.1"/>
</dbReference>
<evidence type="ECO:0000259" key="4">
    <source>
        <dbReference type="PROSITE" id="PS01124"/>
    </source>
</evidence>
<evidence type="ECO:0000256" key="2">
    <source>
        <dbReference type="ARBA" id="ARBA00023125"/>
    </source>
</evidence>
<dbReference type="EMBL" id="JAHQCW010000013">
    <property type="protein sequence ID" value="MBU9736812.1"/>
    <property type="molecule type" value="Genomic_DNA"/>
</dbReference>
<dbReference type="SUPFAM" id="SSF51215">
    <property type="entry name" value="Regulatory protein AraC"/>
    <property type="match status" value="1"/>
</dbReference>
<dbReference type="SMART" id="SM00342">
    <property type="entry name" value="HTH_ARAC"/>
    <property type="match status" value="1"/>
</dbReference>
<comment type="caution">
    <text evidence="6">The sequence shown here is derived from an EMBL/GenBank/DDBJ whole genome shotgun (WGS) entry which is preliminary data.</text>
</comment>
<sequence>MEYPHETIKVPEKFLAWVYVHTENQIMEVDKHWHRSLELTYILWGDCLFDVGGRRFVAKAGDLVLINGGEVHGCHMNYSSPAEAITIIFPVAFLKQIYPAYEDICFVLDQEKAGYTQLGRIFKEIFPVFSNRKTNLHYQLKLNSSFYEILYILLTEFKREKEVPTAIKTQKYMERCQDIIAYIDTHYRETISLDTLSRDYGISKEHLSRTFKECMGTTFKKYLTSIRMHHAYQDLTESDYSILQIALDNGFSDSRSFTRAFQHYYGQPPLKYRKSLAGPNMSHVKNPYLRTHGYL</sequence>
<dbReference type="InterPro" id="IPR018060">
    <property type="entry name" value="HTH_AraC"/>
</dbReference>
<protein>
    <submittedName>
        <fullName evidence="6">AraC family transcriptional regulator</fullName>
    </submittedName>
</protein>
<dbReference type="Gene3D" id="2.60.120.10">
    <property type="entry name" value="Jelly Rolls"/>
    <property type="match status" value="1"/>
</dbReference>
<dbReference type="AlphaFoldDB" id="A0A949JZZ6"/>
<evidence type="ECO:0000313" key="6">
    <source>
        <dbReference type="EMBL" id="MBU9736812.1"/>
    </source>
</evidence>
<keyword evidence="1" id="KW-0805">Transcription regulation</keyword>